<evidence type="ECO:0000256" key="6">
    <source>
        <dbReference type="ARBA" id="ARBA00023136"/>
    </source>
</evidence>
<dbReference type="Pfam" id="PF07681">
    <property type="entry name" value="DoxX"/>
    <property type="match status" value="1"/>
</dbReference>
<evidence type="ECO:0000256" key="1">
    <source>
        <dbReference type="ARBA" id="ARBA00004651"/>
    </source>
</evidence>
<keyword evidence="3" id="KW-1003">Cell membrane</keyword>
<accession>A0AAE4Z923</accession>
<evidence type="ECO:0000313" key="9">
    <source>
        <dbReference type="Proteomes" id="UP000702544"/>
    </source>
</evidence>
<keyword evidence="6 7" id="KW-0472">Membrane</keyword>
<keyword evidence="4 7" id="KW-0812">Transmembrane</keyword>
<evidence type="ECO:0000256" key="4">
    <source>
        <dbReference type="ARBA" id="ARBA00022692"/>
    </source>
</evidence>
<evidence type="ECO:0000256" key="5">
    <source>
        <dbReference type="ARBA" id="ARBA00022989"/>
    </source>
</evidence>
<reference evidence="8 9" key="1">
    <citation type="submission" date="2020-01" db="EMBL/GenBank/DDBJ databases">
        <title>Genomes assembled from Gulf of Kutch pelagic sediment metagenomes.</title>
        <authorList>
            <person name="Chandrashekar M."/>
            <person name="Mahajan M.S."/>
            <person name="Dave K.J."/>
            <person name="Vatsa P."/>
            <person name="Nathani N.M."/>
        </authorList>
    </citation>
    <scope>NUCLEOTIDE SEQUENCE [LARGE SCALE GENOMIC DNA]</scope>
    <source>
        <strain evidence="8">KS3-K002</strain>
    </source>
</reference>
<feature type="transmembrane region" description="Helical" evidence="7">
    <location>
        <begin position="12"/>
        <end position="31"/>
    </location>
</feature>
<dbReference type="EMBL" id="JAACAK010000049">
    <property type="protein sequence ID" value="NIR74877.1"/>
    <property type="molecule type" value="Genomic_DNA"/>
</dbReference>
<proteinExistence type="inferred from homology"/>
<dbReference type="InterPro" id="IPR032808">
    <property type="entry name" value="DoxX"/>
</dbReference>
<organism evidence="8 9">
    <name type="scientific">Candidatus Kutchimonas denitrificans</name>
    <dbReference type="NCBI Taxonomy" id="3056748"/>
    <lineage>
        <taxon>Bacteria</taxon>
        <taxon>Pseudomonadati</taxon>
        <taxon>Gemmatimonadota</taxon>
        <taxon>Gemmatimonadia</taxon>
        <taxon>Candidatus Palauibacterales</taxon>
        <taxon>Candidatus Palauibacteraceae</taxon>
        <taxon>Candidatus Kutchimonas</taxon>
    </lineage>
</organism>
<evidence type="ECO:0000256" key="2">
    <source>
        <dbReference type="ARBA" id="ARBA00006679"/>
    </source>
</evidence>
<feature type="transmembrane region" description="Helical" evidence="7">
    <location>
        <begin position="51"/>
        <end position="73"/>
    </location>
</feature>
<dbReference type="PANTHER" id="PTHR33452:SF1">
    <property type="entry name" value="INNER MEMBRANE PROTEIN YPHA-RELATED"/>
    <property type="match status" value="1"/>
</dbReference>
<comment type="caution">
    <text evidence="8">The sequence shown here is derived from an EMBL/GenBank/DDBJ whole genome shotgun (WGS) entry which is preliminary data.</text>
</comment>
<dbReference type="Proteomes" id="UP000702544">
    <property type="component" value="Unassembled WGS sequence"/>
</dbReference>
<evidence type="ECO:0000256" key="3">
    <source>
        <dbReference type="ARBA" id="ARBA00022475"/>
    </source>
</evidence>
<dbReference type="AlphaFoldDB" id="A0AAE4Z923"/>
<dbReference type="GO" id="GO:0005886">
    <property type="term" value="C:plasma membrane"/>
    <property type="evidence" value="ECO:0007669"/>
    <property type="project" value="UniProtKB-SubCell"/>
</dbReference>
<comment type="similarity">
    <text evidence="2">Belongs to the DoxX family.</text>
</comment>
<sequence>MRWWLLNRYFHDWGPFYLRLALGTVFMAHGWEKLQGPLGTPEGFNIESWGWPYPVFWAWAVALVEFFGGLAVVVGLFTRFAAVFIAGVMAVAIVQTRVSEGFIDGFELEFTLLMVAFCLIVTGGGRFSVDYEILGWGAPPRRRADLEE</sequence>
<dbReference type="PANTHER" id="PTHR33452">
    <property type="entry name" value="OXIDOREDUCTASE CATD-RELATED"/>
    <property type="match status" value="1"/>
</dbReference>
<feature type="transmembrane region" description="Helical" evidence="7">
    <location>
        <begin position="110"/>
        <end position="129"/>
    </location>
</feature>
<dbReference type="InterPro" id="IPR051907">
    <property type="entry name" value="DoxX-like_oxidoreductase"/>
</dbReference>
<evidence type="ECO:0000313" key="8">
    <source>
        <dbReference type="EMBL" id="NIR74877.1"/>
    </source>
</evidence>
<protein>
    <submittedName>
        <fullName evidence="8">DoxX family protein</fullName>
    </submittedName>
</protein>
<gene>
    <name evidence="8" type="ORF">GWO12_07155</name>
</gene>
<name>A0AAE4Z923_9BACT</name>
<evidence type="ECO:0000256" key="7">
    <source>
        <dbReference type="SAM" id="Phobius"/>
    </source>
</evidence>
<feature type="transmembrane region" description="Helical" evidence="7">
    <location>
        <begin position="80"/>
        <end position="98"/>
    </location>
</feature>
<comment type="subcellular location">
    <subcellularLocation>
        <location evidence="1">Cell membrane</location>
        <topology evidence="1">Multi-pass membrane protein</topology>
    </subcellularLocation>
</comment>
<keyword evidence="5 7" id="KW-1133">Transmembrane helix</keyword>